<dbReference type="InterPro" id="IPR002491">
    <property type="entry name" value="ABC_transptr_periplasmic_BD"/>
</dbReference>
<dbReference type="PANTHER" id="PTHR30535">
    <property type="entry name" value="VITAMIN B12-BINDING PROTEIN"/>
    <property type="match status" value="1"/>
</dbReference>
<evidence type="ECO:0000259" key="1">
    <source>
        <dbReference type="PROSITE" id="PS50983"/>
    </source>
</evidence>
<evidence type="ECO:0000313" key="2">
    <source>
        <dbReference type="EMBL" id="PWR70662.1"/>
    </source>
</evidence>
<dbReference type="Proteomes" id="UP000245934">
    <property type="component" value="Unassembled WGS sequence"/>
</dbReference>
<dbReference type="AlphaFoldDB" id="A0A2V2MR99"/>
<protein>
    <submittedName>
        <fullName evidence="2">ABC transporter substrate-binding protein</fullName>
    </submittedName>
</protein>
<evidence type="ECO:0000313" key="3">
    <source>
        <dbReference type="Proteomes" id="UP000245934"/>
    </source>
</evidence>
<feature type="domain" description="Fe/B12 periplasmic-binding" evidence="1">
    <location>
        <begin position="103"/>
        <end position="382"/>
    </location>
</feature>
<dbReference type="CDD" id="cd01141">
    <property type="entry name" value="TroA_d"/>
    <property type="match status" value="1"/>
</dbReference>
<reference evidence="2 3" key="1">
    <citation type="submission" date="2018-05" db="EMBL/GenBank/DDBJ databases">
        <title>Draft genome of Methanospirillum stamsii Pt1.</title>
        <authorList>
            <person name="Dueholm M.S."/>
            <person name="Nielsen P.H."/>
            <person name="Bakmann L.F."/>
            <person name="Otzen D.E."/>
        </authorList>
    </citation>
    <scope>NUCLEOTIDE SEQUENCE [LARGE SCALE GENOMIC DNA]</scope>
    <source>
        <strain evidence="2 3">Pt1</strain>
    </source>
</reference>
<dbReference type="GO" id="GO:0071281">
    <property type="term" value="P:cellular response to iron ion"/>
    <property type="evidence" value="ECO:0007669"/>
    <property type="project" value="TreeGrafter"/>
</dbReference>
<dbReference type="GeneID" id="97611430"/>
<dbReference type="PANTHER" id="PTHR30535:SF34">
    <property type="entry name" value="MOLYBDATE-BINDING PROTEIN MOLA"/>
    <property type="match status" value="1"/>
</dbReference>
<accession>A0A2V2MR99</accession>
<keyword evidence="3" id="KW-1185">Reference proteome</keyword>
<sequence>MANYGRSVQTIRLFIIAFLAFGFLLIFSVSGDQEPETKSLVDQVTPEYATGFTVEYHDDYKVVTVSNPWRGSDELYTYVLVNRDDTPPSLGKGEEVIEIPSERFVSLSSTHLPYLPILGITDCLKGTINPDTISTPEVLNLIQEGKVADVSGGGTGMATGINMEKMIELDPDLVMTYATGLAEYDTHPKLQEAGIPVVVNAEYMEEHPLGRAEWIKFISVFFNKEKEANEYFETIKNDYLSLEKSVAALSTENPTVFLGNNRQGTWYMAGGNSYVAKLLNDAGADYLWSDDQTTGSIPLDFEVVYDTALDADYWLNPGTAKKLKELLGEDARYSDFAAVKSDTIYNNNARMNNGGGNDYWETGVAHPEIILKDLIKIFHPEIVPDHNLVYYQHLE</sequence>
<dbReference type="SUPFAM" id="SSF53807">
    <property type="entry name" value="Helical backbone' metal receptor"/>
    <property type="match status" value="1"/>
</dbReference>
<name>A0A2V2MR99_9EURY</name>
<dbReference type="Gene3D" id="3.40.50.1980">
    <property type="entry name" value="Nitrogenase molybdenum iron protein domain"/>
    <property type="match status" value="2"/>
</dbReference>
<organism evidence="2 3">
    <name type="scientific">Methanospirillum stamsii</name>
    <dbReference type="NCBI Taxonomy" id="1277351"/>
    <lineage>
        <taxon>Archaea</taxon>
        <taxon>Methanobacteriati</taxon>
        <taxon>Methanobacteriota</taxon>
        <taxon>Stenosarchaea group</taxon>
        <taxon>Methanomicrobia</taxon>
        <taxon>Methanomicrobiales</taxon>
        <taxon>Methanospirillaceae</taxon>
        <taxon>Methanospirillum</taxon>
    </lineage>
</organism>
<proteinExistence type="predicted"/>
<gene>
    <name evidence="2" type="ORF">DLD82_15310</name>
</gene>
<dbReference type="RefSeq" id="WP_109942002.1">
    <property type="nucleotide sequence ID" value="NZ_CP176366.1"/>
</dbReference>
<dbReference type="Pfam" id="PF01497">
    <property type="entry name" value="Peripla_BP_2"/>
    <property type="match status" value="1"/>
</dbReference>
<dbReference type="OrthoDB" id="24039at2157"/>
<dbReference type="InterPro" id="IPR050902">
    <property type="entry name" value="ABC_Transporter_SBP"/>
</dbReference>
<comment type="caution">
    <text evidence="2">The sequence shown here is derived from an EMBL/GenBank/DDBJ whole genome shotgun (WGS) entry which is preliminary data.</text>
</comment>
<dbReference type="PROSITE" id="PS50983">
    <property type="entry name" value="FE_B12_PBP"/>
    <property type="match status" value="1"/>
</dbReference>
<dbReference type="EMBL" id="QGMZ01000040">
    <property type="protein sequence ID" value="PWR70662.1"/>
    <property type="molecule type" value="Genomic_DNA"/>
</dbReference>